<dbReference type="InterPro" id="IPR004332">
    <property type="entry name" value="Transposase_MuDR"/>
</dbReference>
<evidence type="ECO:0000259" key="1">
    <source>
        <dbReference type="Pfam" id="PF03108"/>
    </source>
</evidence>
<dbReference type="AlphaFoldDB" id="A0AAD9XSM8"/>
<feature type="domain" description="Transposase MuDR plant" evidence="1">
    <location>
        <begin position="248"/>
        <end position="311"/>
    </location>
</feature>
<dbReference type="EMBL" id="JANJYI010000001">
    <property type="protein sequence ID" value="KAK2664815.1"/>
    <property type="molecule type" value="Genomic_DNA"/>
</dbReference>
<protein>
    <recommendedName>
        <fullName evidence="1">Transposase MuDR plant domain-containing protein</fullName>
    </recommendedName>
</protein>
<gene>
    <name evidence="2" type="ORF">Ddye_003389</name>
</gene>
<organism evidence="2 3">
    <name type="scientific">Dipteronia dyeriana</name>
    <dbReference type="NCBI Taxonomy" id="168575"/>
    <lineage>
        <taxon>Eukaryota</taxon>
        <taxon>Viridiplantae</taxon>
        <taxon>Streptophyta</taxon>
        <taxon>Embryophyta</taxon>
        <taxon>Tracheophyta</taxon>
        <taxon>Spermatophyta</taxon>
        <taxon>Magnoliopsida</taxon>
        <taxon>eudicotyledons</taxon>
        <taxon>Gunneridae</taxon>
        <taxon>Pentapetalae</taxon>
        <taxon>rosids</taxon>
        <taxon>malvids</taxon>
        <taxon>Sapindales</taxon>
        <taxon>Sapindaceae</taxon>
        <taxon>Hippocastanoideae</taxon>
        <taxon>Acereae</taxon>
        <taxon>Dipteronia</taxon>
    </lineage>
</organism>
<sequence>MVTRYFLERIDNEKRAFGFDRDREWKNHHGKFWYEGQRAKAFNFPRDSNYDQLLGKVYNVTGIDRDHYRVSMMTLPQTFRPSMPIEIIDDEDVALLLRRENVNPLVCISVEEIGHETPEMKHQQPESSHNLHHVTPHHEFHYTHKSNIQVSTMDEFERPDVPNMVAHLDDIREGLQSSSRHFSFEDTMGNLSGYRDEEAETQFNYIPERVSNRYDEQFAHVQRLVPHPCTFYSINSGEVGPRPVTMLLEVGELFPSKKQLKSQLGKYALANRFQIRVFKSDTTRYQVRCIVEDCNWRLRATKVQDSDYFQIRKFDNQYTCSTEARFPHQRQASARGYRGTHTREIL</sequence>
<proteinExistence type="predicted"/>
<name>A0AAD9XSM8_9ROSI</name>
<evidence type="ECO:0000313" key="2">
    <source>
        <dbReference type="EMBL" id="KAK2664815.1"/>
    </source>
</evidence>
<dbReference type="Proteomes" id="UP001280121">
    <property type="component" value="Unassembled WGS sequence"/>
</dbReference>
<comment type="caution">
    <text evidence="2">The sequence shown here is derived from an EMBL/GenBank/DDBJ whole genome shotgun (WGS) entry which is preliminary data.</text>
</comment>
<keyword evidence="3" id="KW-1185">Reference proteome</keyword>
<accession>A0AAD9XSM8</accession>
<evidence type="ECO:0000313" key="3">
    <source>
        <dbReference type="Proteomes" id="UP001280121"/>
    </source>
</evidence>
<reference evidence="2" key="1">
    <citation type="journal article" date="2023" name="Plant J.">
        <title>Genome sequences and population genomics provide insights into the demographic history, inbreeding, and mutation load of two 'living fossil' tree species of Dipteronia.</title>
        <authorList>
            <person name="Feng Y."/>
            <person name="Comes H.P."/>
            <person name="Chen J."/>
            <person name="Zhu S."/>
            <person name="Lu R."/>
            <person name="Zhang X."/>
            <person name="Li P."/>
            <person name="Qiu J."/>
            <person name="Olsen K.M."/>
            <person name="Qiu Y."/>
        </authorList>
    </citation>
    <scope>NUCLEOTIDE SEQUENCE</scope>
    <source>
        <strain evidence="2">KIB01</strain>
    </source>
</reference>
<dbReference type="Pfam" id="PF03108">
    <property type="entry name" value="DBD_Tnp_Mut"/>
    <property type="match status" value="1"/>
</dbReference>